<gene>
    <name evidence="2" type="ORF">ACFSM5_19050</name>
</gene>
<name>A0ABW5DVX7_9PROT</name>
<dbReference type="PANTHER" id="PTHR33164:SF43">
    <property type="entry name" value="HTH-TYPE TRANSCRIPTIONAL REPRESSOR YETL"/>
    <property type="match status" value="1"/>
</dbReference>
<dbReference type="InterPro" id="IPR036388">
    <property type="entry name" value="WH-like_DNA-bd_sf"/>
</dbReference>
<dbReference type="RefSeq" id="WP_379878177.1">
    <property type="nucleotide sequence ID" value="NZ_JBHUIP010000014.1"/>
</dbReference>
<comment type="caution">
    <text evidence="2">The sequence shown here is derived from an EMBL/GenBank/DDBJ whole genome shotgun (WGS) entry which is preliminary data.</text>
</comment>
<keyword evidence="3" id="KW-1185">Reference proteome</keyword>
<organism evidence="2 3">
    <name type="scientific">Lacibacterium aquatile</name>
    <dbReference type="NCBI Taxonomy" id="1168082"/>
    <lineage>
        <taxon>Bacteria</taxon>
        <taxon>Pseudomonadati</taxon>
        <taxon>Pseudomonadota</taxon>
        <taxon>Alphaproteobacteria</taxon>
        <taxon>Rhodospirillales</taxon>
        <taxon>Rhodospirillaceae</taxon>
    </lineage>
</organism>
<dbReference type="InterPro" id="IPR039422">
    <property type="entry name" value="MarR/SlyA-like"/>
</dbReference>
<dbReference type="InterPro" id="IPR036390">
    <property type="entry name" value="WH_DNA-bd_sf"/>
</dbReference>
<evidence type="ECO:0000313" key="2">
    <source>
        <dbReference type="EMBL" id="MFD2265010.1"/>
    </source>
</evidence>
<dbReference type="PROSITE" id="PS50995">
    <property type="entry name" value="HTH_MARR_2"/>
    <property type="match status" value="1"/>
</dbReference>
<evidence type="ECO:0000313" key="3">
    <source>
        <dbReference type="Proteomes" id="UP001597295"/>
    </source>
</evidence>
<dbReference type="EMBL" id="JBHUIP010000014">
    <property type="protein sequence ID" value="MFD2265010.1"/>
    <property type="molecule type" value="Genomic_DNA"/>
</dbReference>
<accession>A0ABW5DVX7</accession>
<reference evidence="3" key="1">
    <citation type="journal article" date="2019" name="Int. J. Syst. Evol. Microbiol.">
        <title>The Global Catalogue of Microorganisms (GCM) 10K type strain sequencing project: providing services to taxonomists for standard genome sequencing and annotation.</title>
        <authorList>
            <consortium name="The Broad Institute Genomics Platform"/>
            <consortium name="The Broad Institute Genome Sequencing Center for Infectious Disease"/>
            <person name="Wu L."/>
            <person name="Ma J."/>
        </authorList>
    </citation>
    <scope>NUCLEOTIDE SEQUENCE [LARGE SCALE GENOMIC DNA]</scope>
    <source>
        <strain evidence="3">CGMCC 1.19062</strain>
    </source>
</reference>
<dbReference type="SUPFAM" id="SSF46785">
    <property type="entry name" value="Winged helix' DNA-binding domain"/>
    <property type="match status" value="1"/>
</dbReference>
<dbReference type="Gene3D" id="1.10.10.10">
    <property type="entry name" value="Winged helix-like DNA-binding domain superfamily/Winged helix DNA-binding domain"/>
    <property type="match status" value="1"/>
</dbReference>
<protein>
    <submittedName>
        <fullName evidence="2">MarR family winged helix-turn-helix transcriptional regulator</fullName>
    </submittedName>
</protein>
<feature type="domain" description="HTH marR-type" evidence="1">
    <location>
        <begin position="12"/>
        <end position="146"/>
    </location>
</feature>
<dbReference type="SMART" id="SM00347">
    <property type="entry name" value="HTH_MARR"/>
    <property type="match status" value="1"/>
</dbReference>
<dbReference type="Pfam" id="PF12802">
    <property type="entry name" value="MarR_2"/>
    <property type="match status" value="1"/>
</dbReference>
<dbReference type="Proteomes" id="UP001597295">
    <property type="component" value="Unassembled WGS sequence"/>
</dbReference>
<dbReference type="InterPro" id="IPR000835">
    <property type="entry name" value="HTH_MarR-typ"/>
</dbReference>
<dbReference type="PANTHER" id="PTHR33164">
    <property type="entry name" value="TRANSCRIPTIONAL REGULATOR, MARR FAMILY"/>
    <property type="match status" value="1"/>
</dbReference>
<sequence length="219" mass="23086">METKPALASPLSSRIADGLSRVASAMRADEWSAAEAVDLTPTQLTILGYLAGRETMGARVKEIAAHLGTSQPTATDSINALERKAYVAKLASPTDKRSVSVLITGGGKAALDQAKAMGGATQDALAMLPAGEKQELLMSLVKVIRNLQEAGAIPLQRMCATCRYFQPNTYPDAGAPHHCAFVNAAFGTPDFRIDCGDHEAADPATRAATWAEFQRDTAA</sequence>
<proteinExistence type="predicted"/>
<evidence type="ECO:0000259" key="1">
    <source>
        <dbReference type="PROSITE" id="PS50995"/>
    </source>
</evidence>